<dbReference type="Proteomes" id="UP000649617">
    <property type="component" value="Unassembled WGS sequence"/>
</dbReference>
<feature type="chain" id="PRO_5032480329" description="PIH1D1/2/3 CS-like domain-containing protein" evidence="2">
    <location>
        <begin position="33"/>
        <end position="468"/>
    </location>
</feature>
<evidence type="ECO:0000256" key="1">
    <source>
        <dbReference type="SAM" id="Coils"/>
    </source>
</evidence>
<evidence type="ECO:0000313" key="3">
    <source>
        <dbReference type="EMBL" id="CAE7674459.1"/>
    </source>
</evidence>
<keyword evidence="2" id="KW-0732">Signal</keyword>
<keyword evidence="4" id="KW-1185">Reference proteome</keyword>
<reference evidence="3" key="1">
    <citation type="submission" date="2021-02" db="EMBL/GenBank/DDBJ databases">
        <authorList>
            <person name="Dougan E. K."/>
            <person name="Rhodes N."/>
            <person name="Thang M."/>
            <person name="Chan C."/>
        </authorList>
    </citation>
    <scope>NUCLEOTIDE SEQUENCE</scope>
</reference>
<keyword evidence="1" id="KW-0175">Coiled coil</keyword>
<dbReference type="OrthoDB" id="423364at2759"/>
<proteinExistence type="predicted"/>
<accession>A0A812W9M7</accession>
<dbReference type="EMBL" id="CAJNIZ010043976">
    <property type="protein sequence ID" value="CAE7674459.1"/>
    <property type="molecule type" value="Genomic_DNA"/>
</dbReference>
<dbReference type="SUPFAM" id="SSF103088">
    <property type="entry name" value="OmpA-like"/>
    <property type="match status" value="1"/>
</dbReference>
<sequence>MKAMAAHHEPPPAVLHRLAVAVMLLLEAPLLAELGEHPFPWRVPWRNLQVLLRKPCQETASSAGSSHAPMASIVGALQKQPFGEGLARHVQHILANDVPLARQEILEADRQCVCLYDWVYGLITPLLNRPLREGAQADVANAADAAEVQEERDRAVVAVAEQEKEVARLRRKLREAVRSEQAGADFAAAHLPTVTASETSDVRNGSATGKEPEPIAAKYEVTGQKSLQYRLEEVNVPTMQEAVLHSLVKTLMEPRASSKGHVQIIGHSEDREAPETAKERAEAAQEWLLDHGVPAERLSLRWEVGGPAICRRTDLRLLEEPGADQAMRRRATELMKRIFTSEKGKELAPTSLEADLSKVPARTDEVNLRPEQCRADAVMSQPSFQLDELLDSATQCRQLRLVFQKETLTPADAVLEVGPRTVRLGSLSAAWMDLEVPLPFEVQSDEQPAAKFSRRAGTLTVLLTAVEA</sequence>
<dbReference type="InterPro" id="IPR036737">
    <property type="entry name" value="OmpA-like_sf"/>
</dbReference>
<dbReference type="Gene3D" id="3.30.1330.60">
    <property type="entry name" value="OmpA-like domain"/>
    <property type="match status" value="1"/>
</dbReference>
<comment type="caution">
    <text evidence="3">The sequence shown here is derived from an EMBL/GenBank/DDBJ whole genome shotgun (WGS) entry which is preliminary data.</text>
</comment>
<evidence type="ECO:0000313" key="4">
    <source>
        <dbReference type="Proteomes" id="UP000649617"/>
    </source>
</evidence>
<dbReference type="AlphaFoldDB" id="A0A812W9M7"/>
<feature type="signal peptide" evidence="2">
    <location>
        <begin position="1"/>
        <end position="32"/>
    </location>
</feature>
<name>A0A812W9M7_SYMPI</name>
<feature type="coiled-coil region" evidence="1">
    <location>
        <begin position="132"/>
        <end position="179"/>
    </location>
</feature>
<evidence type="ECO:0008006" key="5">
    <source>
        <dbReference type="Google" id="ProtNLM"/>
    </source>
</evidence>
<evidence type="ECO:0000256" key="2">
    <source>
        <dbReference type="SAM" id="SignalP"/>
    </source>
</evidence>
<protein>
    <recommendedName>
        <fullName evidence="5">PIH1D1/2/3 CS-like domain-containing protein</fullName>
    </recommendedName>
</protein>
<organism evidence="3 4">
    <name type="scientific">Symbiodinium pilosum</name>
    <name type="common">Dinoflagellate</name>
    <dbReference type="NCBI Taxonomy" id="2952"/>
    <lineage>
        <taxon>Eukaryota</taxon>
        <taxon>Sar</taxon>
        <taxon>Alveolata</taxon>
        <taxon>Dinophyceae</taxon>
        <taxon>Suessiales</taxon>
        <taxon>Symbiodiniaceae</taxon>
        <taxon>Symbiodinium</taxon>
    </lineage>
</organism>
<gene>
    <name evidence="3" type="ORF">SPIL2461_LOCUS18670</name>
</gene>